<reference evidence="9 10" key="2">
    <citation type="submission" date="2017-07" db="EMBL/GenBank/DDBJ databases">
        <title>Candidatus Dactylopiibacterium carminicum, a nitrogen-fixing symbiont of the cochineal insect Dactylopius coccus and Dactylopius opuntiae (Hemiptera: Coccoidea: Dactylopiidae).</title>
        <authorList>
            <person name="Vera A."/>
        </authorList>
    </citation>
    <scope>NUCLEOTIDE SEQUENCE [LARGE SCALE GENOMIC DNA]</scope>
    <source>
        <strain evidence="9 10">NFDCM</strain>
    </source>
</reference>
<evidence type="ECO:0000313" key="8">
    <source>
        <dbReference type="EMBL" id="KAF7598161.1"/>
    </source>
</evidence>
<dbReference type="Proteomes" id="UP000623509">
    <property type="component" value="Unassembled WGS sequence"/>
</dbReference>
<dbReference type="OrthoDB" id="8547619at2"/>
<protein>
    <submittedName>
        <fullName evidence="8">GtrA family protein</fullName>
    </submittedName>
</protein>
<evidence type="ECO:0000256" key="3">
    <source>
        <dbReference type="ARBA" id="ARBA00022692"/>
    </source>
</evidence>
<comment type="caution">
    <text evidence="9">The sequence shown here is derived from an EMBL/GenBank/DDBJ whole genome shotgun (WGS) entry which is preliminary data.</text>
</comment>
<feature type="transmembrane region" description="Helical" evidence="6">
    <location>
        <begin position="72"/>
        <end position="90"/>
    </location>
</feature>
<dbReference type="Pfam" id="PF04138">
    <property type="entry name" value="GtrA_DPMS_TM"/>
    <property type="match status" value="1"/>
</dbReference>
<evidence type="ECO:0000256" key="6">
    <source>
        <dbReference type="SAM" id="Phobius"/>
    </source>
</evidence>
<dbReference type="AlphaFoldDB" id="A0A272EP66"/>
<organism evidence="9 10">
    <name type="scientific">Candidatus Dactylopiibacterium carminicum</name>
    <dbReference type="NCBI Taxonomy" id="857335"/>
    <lineage>
        <taxon>Bacteria</taxon>
        <taxon>Pseudomonadati</taxon>
        <taxon>Pseudomonadota</taxon>
        <taxon>Betaproteobacteria</taxon>
        <taxon>Rhodocyclales</taxon>
        <taxon>Rhodocyclaceae</taxon>
        <taxon>Candidatus Dactylopiibacterium</taxon>
    </lineage>
</organism>
<evidence type="ECO:0000313" key="11">
    <source>
        <dbReference type="Proteomes" id="UP000623509"/>
    </source>
</evidence>
<feature type="transmembrane region" description="Helical" evidence="6">
    <location>
        <begin position="12"/>
        <end position="34"/>
    </location>
</feature>
<feature type="domain" description="GtrA/DPMS transmembrane" evidence="7">
    <location>
        <begin position="11"/>
        <end position="124"/>
    </location>
</feature>
<sequence length="125" mass="13898">MIHEEFRRFLRFCAVGVANTGLHLLVVLVLVEWLHWRPSLGNALAFVCANLFSFAVNSRWTFAGSKGGFGRYPRFLAVSLSGLLISWASVEIAQWLALHYLVGVVGSVGLVALSGYVLNRLFVFR</sequence>
<dbReference type="PANTHER" id="PTHR38459">
    <property type="entry name" value="PROPHAGE BACTOPRENOL-LINKED GLUCOSE TRANSLOCASE HOMOLOG"/>
    <property type="match status" value="1"/>
</dbReference>
<dbReference type="InterPro" id="IPR051401">
    <property type="entry name" value="GtrA_CellWall_Glycosyl"/>
</dbReference>
<dbReference type="GO" id="GO:0000271">
    <property type="term" value="P:polysaccharide biosynthetic process"/>
    <property type="evidence" value="ECO:0007669"/>
    <property type="project" value="InterPro"/>
</dbReference>
<keyword evidence="4 6" id="KW-1133">Transmembrane helix</keyword>
<dbReference type="EMBL" id="MDUX01000061">
    <property type="protein sequence ID" value="KAF7598161.1"/>
    <property type="molecule type" value="Genomic_DNA"/>
</dbReference>
<dbReference type="RefSeq" id="WP_095525631.1">
    <property type="nucleotide sequence ID" value="NZ_MDUX01000061.1"/>
</dbReference>
<evidence type="ECO:0000256" key="1">
    <source>
        <dbReference type="ARBA" id="ARBA00004141"/>
    </source>
</evidence>
<feature type="transmembrane region" description="Helical" evidence="6">
    <location>
        <begin position="96"/>
        <end position="118"/>
    </location>
</feature>
<dbReference type="InterPro" id="IPR007267">
    <property type="entry name" value="GtrA_DPMS_TM"/>
</dbReference>
<reference evidence="8 11" key="1">
    <citation type="submission" date="2016-08" db="EMBL/GenBank/DDBJ databases">
        <title>Candidatus Dactylopiibacterium carminicum genome sequence.</title>
        <authorList>
            <person name="Ramirez-Puebla S.T."/>
            <person name="Ormeno-Orrillo E."/>
            <person name="Vera-Ponce De Leon A."/>
            <person name="Luis L."/>
            <person name="Sanchez-Flores A."/>
            <person name="Monica R."/>
            <person name="Martinez-Romero E."/>
        </authorList>
    </citation>
    <scope>NUCLEOTIDE SEQUENCE [LARGE SCALE GENOMIC DNA]</scope>
    <source>
        <strain evidence="8">END1</strain>
    </source>
</reference>
<dbReference type="GO" id="GO:0005886">
    <property type="term" value="C:plasma membrane"/>
    <property type="evidence" value="ECO:0007669"/>
    <property type="project" value="TreeGrafter"/>
</dbReference>
<feature type="transmembrane region" description="Helical" evidence="6">
    <location>
        <begin position="40"/>
        <end position="60"/>
    </location>
</feature>
<gene>
    <name evidence="8" type="ORF">BGI27_14875</name>
    <name evidence="9" type="ORF">CGU29_14360</name>
</gene>
<dbReference type="PANTHER" id="PTHR38459:SF1">
    <property type="entry name" value="PROPHAGE BACTOPRENOL-LINKED GLUCOSE TRANSLOCASE HOMOLOG"/>
    <property type="match status" value="1"/>
</dbReference>
<keyword evidence="11" id="KW-1185">Reference proteome</keyword>
<evidence type="ECO:0000256" key="2">
    <source>
        <dbReference type="ARBA" id="ARBA00009399"/>
    </source>
</evidence>
<keyword evidence="3 6" id="KW-0812">Transmembrane</keyword>
<evidence type="ECO:0000256" key="4">
    <source>
        <dbReference type="ARBA" id="ARBA00022989"/>
    </source>
</evidence>
<name>A0A272EP66_9RHOO</name>
<dbReference type="EMBL" id="NMRN01000058">
    <property type="protein sequence ID" value="PAS91836.1"/>
    <property type="molecule type" value="Genomic_DNA"/>
</dbReference>
<evidence type="ECO:0000313" key="10">
    <source>
        <dbReference type="Proteomes" id="UP000216107"/>
    </source>
</evidence>
<comment type="similarity">
    <text evidence="2">Belongs to the GtrA family.</text>
</comment>
<evidence type="ECO:0000256" key="5">
    <source>
        <dbReference type="ARBA" id="ARBA00023136"/>
    </source>
</evidence>
<proteinExistence type="inferred from homology"/>
<comment type="subcellular location">
    <subcellularLocation>
        <location evidence="1">Membrane</location>
        <topology evidence="1">Multi-pass membrane protein</topology>
    </subcellularLocation>
</comment>
<evidence type="ECO:0000313" key="9">
    <source>
        <dbReference type="EMBL" id="PAS91836.1"/>
    </source>
</evidence>
<evidence type="ECO:0000259" key="7">
    <source>
        <dbReference type="Pfam" id="PF04138"/>
    </source>
</evidence>
<accession>A0A272EP66</accession>
<keyword evidence="5 6" id="KW-0472">Membrane</keyword>
<dbReference type="Proteomes" id="UP000216107">
    <property type="component" value="Unassembled WGS sequence"/>
</dbReference>